<dbReference type="Proteomes" id="UP001458880">
    <property type="component" value="Unassembled WGS sequence"/>
</dbReference>
<evidence type="ECO:0000313" key="2">
    <source>
        <dbReference type="Proteomes" id="UP001458880"/>
    </source>
</evidence>
<reference evidence="1 2" key="1">
    <citation type="journal article" date="2024" name="BMC Genomics">
        <title>De novo assembly and annotation of Popillia japonica's genome with initial clues to its potential as an invasive pest.</title>
        <authorList>
            <person name="Cucini C."/>
            <person name="Boschi S."/>
            <person name="Funari R."/>
            <person name="Cardaioli E."/>
            <person name="Iannotti N."/>
            <person name="Marturano G."/>
            <person name="Paoli F."/>
            <person name="Bruttini M."/>
            <person name="Carapelli A."/>
            <person name="Frati F."/>
            <person name="Nardi F."/>
        </authorList>
    </citation>
    <scope>NUCLEOTIDE SEQUENCE [LARGE SCALE GENOMIC DNA]</scope>
    <source>
        <strain evidence="1">DMR45628</strain>
    </source>
</reference>
<organism evidence="1 2">
    <name type="scientific">Popillia japonica</name>
    <name type="common">Japanese beetle</name>
    <dbReference type="NCBI Taxonomy" id="7064"/>
    <lineage>
        <taxon>Eukaryota</taxon>
        <taxon>Metazoa</taxon>
        <taxon>Ecdysozoa</taxon>
        <taxon>Arthropoda</taxon>
        <taxon>Hexapoda</taxon>
        <taxon>Insecta</taxon>
        <taxon>Pterygota</taxon>
        <taxon>Neoptera</taxon>
        <taxon>Endopterygota</taxon>
        <taxon>Coleoptera</taxon>
        <taxon>Polyphaga</taxon>
        <taxon>Scarabaeiformia</taxon>
        <taxon>Scarabaeidae</taxon>
        <taxon>Rutelinae</taxon>
        <taxon>Popillia</taxon>
    </lineage>
</organism>
<sequence>MAANRTPLSSKEISDEIERIMNGEIDADDQVENDFADDFSDLEDVLEQEEIHIISDTLDNAVKVTHRNISDTLDNAVKVTHRNHSVGMSEDEVQDGYRVQDTEMNEESDAAANDVEEEVEDGAMNDEENAVYNDVEVEKEDDDNIPLARIAQIQSKVIVLQANSLKGRNKQELLKFKVK</sequence>
<gene>
    <name evidence="1" type="ORF">QE152_g11308</name>
</gene>
<comment type="caution">
    <text evidence="1">The sequence shown here is derived from an EMBL/GenBank/DDBJ whole genome shotgun (WGS) entry which is preliminary data.</text>
</comment>
<accession>A0AAW1LRY8</accession>
<name>A0AAW1LRY8_POPJA</name>
<protein>
    <submittedName>
        <fullName evidence="1">Uncharacterized protein</fullName>
    </submittedName>
</protein>
<evidence type="ECO:0000313" key="1">
    <source>
        <dbReference type="EMBL" id="KAK9736764.1"/>
    </source>
</evidence>
<keyword evidence="2" id="KW-1185">Reference proteome</keyword>
<proteinExistence type="predicted"/>
<dbReference type="AlphaFoldDB" id="A0AAW1LRY8"/>
<dbReference type="EMBL" id="JASPKY010000109">
    <property type="protein sequence ID" value="KAK9736764.1"/>
    <property type="molecule type" value="Genomic_DNA"/>
</dbReference>